<evidence type="ECO:0000313" key="2">
    <source>
        <dbReference type="Proteomes" id="UP000202259"/>
    </source>
</evidence>
<reference evidence="1 2" key="1">
    <citation type="submission" date="2017-08" db="EMBL/GenBank/DDBJ databases">
        <title>Complete genome of Colwellia sp. NB097-1, a psychrophile bacterium ioslated from Bering Sea.</title>
        <authorList>
            <person name="Chen X."/>
        </authorList>
    </citation>
    <scope>NUCLEOTIDE SEQUENCE [LARGE SCALE GENOMIC DNA]</scope>
    <source>
        <strain evidence="1 2">NB097-1</strain>
    </source>
</reference>
<protein>
    <submittedName>
        <fullName evidence="1">Uncharacterized protein</fullName>
    </submittedName>
</protein>
<organism evidence="1 2">
    <name type="scientific">Cognaticolwellia beringensis</name>
    <dbReference type="NCBI Taxonomy" id="1967665"/>
    <lineage>
        <taxon>Bacteria</taxon>
        <taxon>Pseudomonadati</taxon>
        <taxon>Pseudomonadota</taxon>
        <taxon>Gammaproteobacteria</taxon>
        <taxon>Alteromonadales</taxon>
        <taxon>Colwelliaceae</taxon>
        <taxon>Cognaticolwellia</taxon>
    </lineage>
</organism>
<dbReference type="AlphaFoldDB" id="A0A222GBB6"/>
<dbReference type="Proteomes" id="UP000202259">
    <property type="component" value="Chromosome"/>
</dbReference>
<evidence type="ECO:0000313" key="1">
    <source>
        <dbReference type="EMBL" id="ASP49188.1"/>
    </source>
</evidence>
<accession>A0A222GBB6</accession>
<keyword evidence="2" id="KW-1185">Reference proteome</keyword>
<dbReference type="KEGG" id="cber:B5D82_16290"/>
<dbReference type="EMBL" id="CP020465">
    <property type="protein sequence ID" value="ASP49188.1"/>
    <property type="molecule type" value="Genomic_DNA"/>
</dbReference>
<sequence>MRLTYRKYAEHPGISLLDVCEFSFNVLNFFNTLLMLKIFEKTIEDSDKQFNGALYTINTSN</sequence>
<name>A0A222GBB6_9GAMM</name>
<gene>
    <name evidence="1" type="ORF">B5D82_16290</name>
</gene>
<proteinExistence type="predicted"/>